<keyword evidence="3" id="KW-1185">Reference proteome</keyword>
<evidence type="ECO:0000313" key="3">
    <source>
        <dbReference type="Proteomes" id="UP000218231"/>
    </source>
</evidence>
<dbReference type="PANTHER" id="PTHR38629:SF1">
    <property type="entry name" value="RNA-BINDING PROTEIN-RELATED"/>
    <property type="match status" value="1"/>
</dbReference>
<dbReference type="EMBL" id="LIAE01010609">
    <property type="protein sequence ID" value="PAV57956.1"/>
    <property type="molecule type" value="Genomic_DNA"/>
</dbReference>
<gene>
    <name evidence="2" type="ORF">WR25_04405</name>
</gene>
<feature type="region of interest" description="Disordered" evidence="1">
    <location>
        <begin position="1"/>
        <end position="59"/>
    </location>
</feature>
<dbReference type="Proteomes" id="UP000218231">
    <property type="component" value="Unassembled WGS sequence"/>
</dbReference>
<name>A0A2A2J869_9BILA</name>
<accession>A0A2A2J869</accession>
<reference evidence="2 3" key="1">
    <citation type="journal article" date="2017" name="Curr. Biol.">
        <title>Genome architecture and evolution of a unichromosomal asexual nematode.</title>
        <authorList>
            <person name="Fradin H."/>
            <person name="Zegar C."/>
            <person name="Gutwein M."/>
            <person name="Lucas J."/>
            <person name="Kovtun M."/>
            <person name="Corcoran D."/>
            <person name="Baugh L.R."/>
            <person name="Kiontke K."/>
            <person name="Gunsalus K."/>
            <person name="Fitch D.H."/>
            <person name="Piano F."/>
        </authorList>
    </citation>
    <scope>NUCLEOTIDE SEQUENCE [LARGE SCALE GENOMIC DNA]</scope>
    <source>
        <strain evidence="2">PF1309</strain>
    </source>
</reference>
<dbReference type="AlphaFoldDB" id="A0A2A2J869"/>
<sequence>MADKSAFVPVDAMGGGGGKDDIDIDEELFGKKANAMKPKETPPTVAPAPSPAKSAAPPKKFEYKKATSYTKITAGATKK</sequence>
<proteinExistence type="predicted"/>
<comment type="caution">
    <text evidence="2">The sequence shown here is derived from an EMBL/GenBank/DDBJ whole genome shotgun (WGS) entry which is preliminary data.</text>
</comment>
<organism evidence="2 3">
    <name type="scientific">Diploscapter pachys</name>
    <dbReference type="NCBI Taxonomy" id="2018661"/>
    <lineage>
        <taxon>Eukaryota</taxon>
        <taxon>Metazoa</taxon>
        <taxon>Ecdysozoa</taxon>
        <taxon>Nematoda</taxon>
        <taxon>Chromadorea</taxon>
        <taxon>Rhabditida</taxon>
        <taxon>Rhabditina</taxon>
        <taxon>Rhabditomorpha</taxon>
        <taxon>Rhabditoidea</taxon>
        <taxon>Rhabditidae</taxon>
        <taxon>Diploscapter</taxon>
    </lineage>
</organism>
<evidence type="ECO:0000313" key="2">
    <source>
        <dbReference type="EMBL" id="PAV57956.1"/>
    </source>
</evidence>
<evidence type="ECO:0000256" key="1">
    <source>
        <dbReference type="SAM" id="MobiDB-lite"/>
    </source>
</evidence>
<protein>
    <submittedName>
        <fullName evidence="2">Uncharacterized protein</fullName>
    </submittedName>
</protein>
<dbReference type="PANTHER" id="PTHR38629">
    <property type="entry name" value="PROTEIN CBG12672"/>
    <property type="match status" value="1"/>
</dbReference>